<reference evidence="7" key="1">
    <citation type="journal article" date="2019" name="Int. J. Syst. Evol. Microbiol.">
        <title>The Global Catalogue of Microorganisms (GCM) 10K type strain sequencing project: providing services to taxonomists for standard genome sequencing and annotation.</title>
        <authorList>
            <consortium name="The Broad Institute Genomics Platform"/>
            <consortium name="The Broad Institute Genome Sequencing Center for Infectious Disease"/>
            <person name="Wu L."/>
            <person name="Ma J."/>
        </authorList>
    </citation>
    <scope>NUCLEOTIDE SEQUENCE [LARGE SCALE GENOMIC DNA]</scope>
    <source>
        <strain evidence="7">CGMCC 1.15472</strain>
    </source>
</reference>
<comment type="subcellular location">
    <subcellularLocation>
        <location evidence="1">Membrane</location>
        <topology evidence="1">Multi-pass membrane protein</topology>
    </subcellularLocation>
</comment>
<keyword evidence="3 5" id="KW-1133">Transmembrane helix</keyword>
<name>A0ABQ1M7Y1_9MICO</name>
<proteinExistence type="predicted"/>
<keyword evidence="4 5" id="KW-0472">Membrane</keyword>
<gene>
    <name evidence="6" type="ORF">GCM10010974_18370</name>
</gene>
<feature type="transmembrane region" description="Helical" evidence="5">
    <location>
        <begin position="45"/>
        <end position="66"/>
    </location>
</feature>
<dbReference type="Pfam" id="PF13564">
    <property type="entry name" value="DoxX_2"/>
    <property type="match status" value="1"/>
</dbReference>
<sequence length="119" mass="12657">MILLPDPIWPTLVLAVIVFGDGLLTFRPPRAIAACLDGVGFPRDWWWALAVVKFLAATGLVAGIWIPGLGAAAAAGLVVYFLCAAVAHLRAGYIGRDFWLNCLGMLAVSLAVLTFCFVV</sequence>
<evidence type="ECO:0000256" key="1">
    <source>
        <dbReference type="ARBA" id="ARBA00004141"/>
    </source>
</evidence>
<protein>
    <recommendedName>
        <fullName evidence="8">DoxX family protein</fullName>
    </recommendedName>
</protein>
<evidence type="ECO:0000256" key="4">
    <source>
        <dbReference type="ARBA" id="ARBA00023136"/>
    </source>
</evidence>
<comment type="caution">
    <text evidence="6">The sequence shown here is derived from an EMBL/GenBank/DDBJ whole genome shotgun (WGS) entry which is preliminary data.</text>
</comment>
<dbReference type="EMBL" id="BMJG01000005">
    <property type="protein sequence ID" value="GGC36293.1"/>
    <property type="molecule type" value="Genomic_DNA"/>
</dbReference>
<evidence type="ECO:0000313" key="7">
    <source>
        <dbReference type="Proteomes" id="UP000632322"/>
    </source>
</evidence>
<accession>A0ABQ1M7Y1</accession>
<dbReference type="InterPro" id="IPR032808">
    <property type="entry name" value="DoxX"/>
</dbReference>
<feature type="transmembrane region" description="Helical" evidence="5">
    <location>
        <begin position="6"/>
        <end position="24"/>
    </location>
</feature>
<evidence type="ECO:0008006" key="8">
    <source>
        <dbReference type="Google" id="ProtNLM"/>
    </source>
</evidence>
<keyword evidence="7" id="KW-1185">Reference proteome</keyword>
<feature type="transmembrane region" description="Helical" evidence="5">
    <location>
        <begin position="98"/>
        <end position="118"/>
    </location>
</feature>
<dbReference type="Proteomes" id="UP000632322">
    <property type="component" value="Unassembled WGS sequence"/>
</dbReference>
<feature type="transmembrane region" description="Helical" evidence="5">
    <location>
        <begin position="72"/>
        <end position="91"/>
    </location>
</feature>
<evidence type="ECO:0000256" key="2">
    <source>
        <dbReference type="ARBA" id="ARBA00022692"/>
    </source>
</evidence>
<evidence type="ECO:0000256" key="5">
    <source>
        <dbReference type="SAM" id="Phobius"/>
    </source>
</evidence>
<keyword evidence="2 5" id="KW-0812">Transmembrane</keyword>
<evidence type="ECO:0000313" key="6">
    <source>
        <dbReference type="EMBL" id="GGC36293.1"/>
    </source>
</evidence>
<evidence type="ECO:0000256" key="3">
    <source>
        <dbReference type="ARBA" id="ARBA00022989"/>
    </source>
</evidence>
<dbReference type="RefSeq" id="WP_181271300.1">
    <property type="nucleotide sequence ID" value="NZ_BMJG01000005.1"/>
</dbReference>
<organism evidence="6 7">
    <name type="scientific">Brevibacterium sediminis</name>
    <dbReference type="NCBI Taxonomy" id="1857024"/>
    <lineage>
        <taxon>Bacteria</taxon>
        <taxon>Bacillati</taxon>
        <taxon>Actinomycetota</taxon>
        <taxon>Actinomycetes</taxon>
        <taxon>Micrococcales</taxon>
        <taxon>Brevibacteriaceae</taxon>
        <taxon>Brevibacterium</taxon>
    </lineage>
</organism>